<protein>
    <submittedName>
        <fullName evidence="2">Uncharacterized protein</fullName>
    </submittedName>
</protein>
<evidence type="ECO:0000313" key="3">
    <source>
        <dbReference type="Proteomes" id="UP001558613"/>
    </source>
</evidence>
<accession>A0ABR3N101</accession>
<gene>
    <name evidence="2" type="ORF">QQF64_029618</name>
</gene>
<sequence length="69" mass="7522">MRPQFLRPRDAKTQRSSGPAHPQQARPGSAQRRSIERAAPPGPVHTGPGSPKAKQQSSPEQWPLGPYCN</sequence>
<comment type="caution">
    <text evidence="2">The sequence shown here is derived from an EMBL/GenBank/DDBJ whole genome shotgun (WGS) entry which is preliminary data.</text>
</comment>
<evidence type="ECO:0000313" key="2">
    <source>
        <dbReference type="EMBL" id="KAL1270602.1"/>
    </source>
</evidence>
<evidence type="ECO:0000256" key="1">
    <source>
        <dbReference type="SAM" id="MobiDB-lite"/>
    </source>
</evidence>
<name>A0ABR3N101_9TELE</name>
<feature type="region of interest" description="Disordered" evidence="1">
    <location>
        <begin position="1"/>
        <end position="69"/>
    </location>
</feature>
<organism evidence="2 3">
    <name type="scientific">Cirrhinus molitorella</name>
    <name type="common">mud carp</name>
    <dbReference type="NCBI Taxonomy" id="172907"/>
    <lineage>
        <taxon>Eukaryota</taxon>
        <taxon>Metazoa</taxon>
        <taxon>Chordata</taxon>
        <taxon>Craniata</taxon>
        <taxon>Vertebrata</taxon>
        <taxon>Euteleostomi</taxon>
        <taxon>Actinopterygii</taxon>
        <taxon>Neopterygii</taxon>
        <taxon>Teleostei</taxon>
        <taxon>Ostariophysi</taxon>
        <taxon>Cypriniformes</taxon>
        <taxon>Cyprinidae</taxon>
        <taxon>Labeoninae</taxon>
        <taxon>Labeonini</taxon>
        <taxon>Cirrhinus</taxon>
    </lineage>
</organism>
<reference evidence="2 3" key="1">
    <citation type="submission" date="2023-09" db="EMBL/GenBank/DDBJ databases">
        <authorList>
            <person name="Wang M."/>
        </authorList>
    </citation>
    <scope>NUCLEOTIDE SEQUENCE [LARGE SCALE GENOMIC DNA]</scope>
    <source>
        <strain evidence="2">GT-2023</strain>
        <tissue evidence="2">Liver</tissue>
    </source>
</reference>
<proteinExistence type="predicted"/>
<keyword evidence="3" id="KW-1185">Reference proteome</keyword>
<dbReference type="EMBL" id="JAYMGO010000007">
    <property type="protein sequence ID" value="KAL1270602.1"/>
    <property type="molecule type" value="Genomic_DNA"/>
</dbReference>
<dbReference type="Proteomes" id="UP001558613">
    <property type="component" value="Unassembled WGS sequence"/>
</dbReference>